<proteinExistence type="inferred from homology"/>
<reference evidence="15 16" key="1">
    <citation type="submission" date="2010-05" db="EMBL/GenBank/DDBJ databases">
        <title>The Genome Sequence of Thecamonas trahens ATCC 50062.</title>
        <authorList>
            <consortium name="The Broad Institute Genome Sequencing Platform"/>
            <person name="Russ C."/>
            <person name="Cuomo C."/>
            <person name="Shea T."/>
            <person name="Young S.K."/>
            <person name="Zeng Q."/>
            <person name="Koehrsen M."/>
            <person name="Haas B."/>
            <person name="Borodovsky M."/>
            <person name="Guigo R."/>
            <person name="Alvarado L."/>
            <person name="Berlin A."/>
            <person name="Bochicchio J."/>
            <person name="Borenstein D."/>
            <person name="Chapman S."/>
            <person name="Chen Z."/>
            <person name="Freedman E."/>
            <person name="Gellesch M."/>
            <person name="Goldberg J."/>
            <person name="Griggs A."/>
            <person name="Gujja S."/>
            <person name="Heilman E."/>
            <person name="Heiman D."/>
            <person name="Hepburn T."/>
            <person name="Howarth C."/>
            <person name="Jen D."/>
            <person name="Larson L."/>
            <person name="Mehta T."/>
            <person name="Park D."/>
            <person name="Pearson M."/>
            <person name="Roberts A."/>
            <person name="Saif S."/>
            <person name="Shenoy N."/>
            <person name="Sisk P."/>
            <person name="Stolte C."/>
            <person name="Sykes S."/>
            <person name="Thomson T."/>
            <person name="Walk T."/>
            <person name="White J."/>
            <person name="Yandava C."/>
            <person name="Burger G."/>
            <person name="Gray M.W."/>
            <person name="Holland P.W.H."/>
            <person name="King N."/>
            <person name="Lang F.B.F."/>
            <person name="Roger A.J."/>
            <person name="Ruiz-Trillo I."/>
            <person name="Lander E."/>
            <person name="Nusbaum C."/>
        </authorList>
    </citation>
    <scope>NUCLEOTIDE SEQUENCE [LARGE SCALE GENOMIC DNA]</scope>
    <source>
        <strain evidence="15 16">ATCC 50062</strain>
    </source>
</reference>
<dbReference type="EMBL" id="GL349458">
    <property type="protein sequence ID" value="KNC49905.1"/>
    <property type="molecule type" value="Genomic_DNA"/>
</dbReference>
<evidence type="ECO:0000256" key="5">
    <source>
        <dbReference type="ARBA" id="ARBA00011944"/>
    </source>
</evidence>
<dbReference type="NCBIfam" id="TIGR00078">
    <property type="entry name" value="nadC"/>
    <property type="match status" value="1"/>
</dbReference>
<dbReference type="UniPathway" id="UPA00253">
    <property type="reaction ID" value="UER00331"/>
</dbReference>
<dbReference type="InterPro" id="IPR022412">
    <property type="entry name" value="Quinolinate_PRibosylTrfase_N"/>
</dbReference>
<dbReference type="GeneID" id="25565427"/>
<dbReference type="AlphaFoldDB" id="A0A0L0DCE1"/>
<dbReference type="InterPro" id="IPR002638">
    <property type="entry name" value="Quinolinate_PRibosylTrfase_C"/>
</dbReference>
<evidence type="ECO:0000256" key="7">
    <source>
        <dbReference type="ARBA" id="ARBA00022642"/>
    </source>
</evidence>
<comment type="similarity">
    <text evidence="3 12">Belongs to the NadC/ModD family.</text>
</comment>
<dbReference type="PANTHER" id="PTHR32179">
    <property type="entry name" value="NICOTINATE-NUCLEOTIDE PYROPHOSPHORYLASE [CARBOXYLATING]"/>
    <property type="match status" value="1"/>
</dbReference>
<dbReference type="SUPFAM" id="SSF51690">
    <property type="entry name" value="Nicotinate/Quinolinate PRTase C-terminal domain-like"/>
    <property type="match status" value="1"/>
</dbReference>
<evidence type="ECO:0000256" key="6">
    <source>
        <dbReference type="ARBA" id="ARBA00020990"/>
    </source>
</evidence>
<comment type="pathway">
    <text evidence="2 12">Cofactor biosynthesis; NAD(+) biosynthesis; nicotinate D-ribonucleotide from quinolinate: step 1/1.</text>
</comment>
<dbReference type="Gene3D" id="3.20.20.70">
    <property type="entry name" value="Aldolase class I"/>
    <property type="match status" value="1"/>
</dbReference>
<dbReference type="CDD" id="cd01572">
    <property type="entry name" value="QPRTase"/>
    <property type="match status" value="1"/>
</dbReference>
<dbReference type="Pfam" id="PF01729">
    <property type="entry name" value="QRPTase_C"/>
    <property type="match status" value="1"/>
</dbReference>
<evidence type="ECO:0000256" key="2">
    <source>
        <dbReference type="ARBA" id="ARBA00004893"/>
    </source>
</evidence>
<feature type="domain" description="Quinolinate phosphoribosyl transferase N-terminal" evidence="14">
    <location>
        <begin position="39"/>
        <end position="115"/>
    </location>
</feature>
<dbReference type="eggNOG" id="KOG3008">
    <property type="taxonomic scope" value="Eukaryota"/>
</dbReference>
<dbReference type="FunFam" id="3.20.20.70:FF:000090">
    <property type="entry name" value="Nicotinate-nucleotide pyrophosphorylase [carboxylating]"/>
    <property type="match status" value="1"/>
</dbReference>
<organism evidence="15 16">
    <name type="scientific">Thecamonas trahens ATCC 50062</name>
    <dbReference type="NCBI Taxonomy" id="461836"/>
    <lineage>
        <taxon>Eukaryota</taxon>
        <taxon>Apusozoa</taxon>
        <taxon>Apusomonadida</taxon>
        <taxon>Apusomonadidae</taxon>
        <taxon>Thecamonas</taxon>
    </lineage>
</organism>
<dbReference type="InterPro" id="IPR004393">
    <property type="entry name" value="NadC"/>
</dbReference>
<keyword evidence="9 12" id="KW-0808">Transferase</keyword>
<dbReference type="Gene3D" id="3.90.1170.20">
    <property type="entry name" value="Quinolinate phosphoribosyl transferase, N-terminal domain"/>
    <property type="match status" value="1"/>
</dbReference>
<keyword evidence="7 12" id="KW-0662">Pyridine nucleotide biosynthesis</keyword>
<evidence type="ECO:0000256" key="9">
    <source>
        <dbReference type="ARBA" id="ARBA00022679"/>
    </source>
</evidence>
<name>A0A0L0DCE1_THETB</name>
<dbReference type="GO" id="GO:0005737">
    <property type="term" value="C:cytoplasm"/>
    <property type="evidence" value="ECO:0007669"/>
    <property type="project" value="TreeGrafter"/>
</dbReference>
<keyword evidence="16" id="KW-1185">Reference proteome</keyword>
<accession>A0A0L0DCE1</accession>
<evidence type="ECO:0000259" key="13">
    <source>
        <dbReference type="Pfam" id="PF01729"/>
    </source>
</evidence>
<dbReference type="InterPro" id="IPR027277">
    <property type="entry name" value="NadC/ModD"/>
</dbReference>
<dbReference type="Proteomes" id="UP000054408">
    <property type="component" value="Unassembled WGS sequence"/>
</dbReference>
<feature type="domain" description="Quinolinate phosphoribosyl transferase C-terminal" evidence="13">
    <location>
        <begin position="117"/>
        <end position="291"/>
    </location>
</feature>
<evidence type="ECO:0000259" key="14">
    <source>
        <dbReference type="Pfam" id="PF02749"/>
    </source>
</evidence>
<dbReference type="GO" id="GO:0004514">
    <property type="term" value="F:nicotinate-nucleotide diphosphorylase (carboxylating) activity"/>
    <property type="evidence" value="ECO:0007669"/>
    <property type="project" value="UniProtKB-EC"/>
</dbReference>
<evidence type="ECO:0000256" key="12">
    <source>
        <dbReference type="PIRNR" id="PIRNR006250"/>
    </source>
</evidence>
<protein>
    <recommendedName>
        <fullName evidence="6 12">Nicotinate-nucleotide pyrophosphorylase [carboxylating]</fullName>
        <ecNumber evidence="5 12">2.4.2.19</ecNumber>
    </recommendedName>
    <alternativeName>
        <fullName evidence="10 12">Quinolinate phosphoribosyltransferase [decarboxylating]</fullName>
    </alternativeName>
</protein>
<dbReference type="EC" id="2.4.2.19" evidence="5 12"/>
<evidence type="ECO:0000256" key="11">
    <source>
        <dbReference type="ARBA" id="ARBA00047445"/>
    </source>
</evidence>
<dbReference type="GO" id="GO:0034213">
    <property type="term" value="P:quinolinate catabolic process"/>
    <property type="evidence" value="ECO:0007669"/>
    <property type="project" value="TreeGrafter"/>
</dbReference>
<comment type="subunit">
    <text evidence="4 12">Hexamer formed by 3 homodimers.</text>
</comment>
<dbReference type="SUPFAM" id="SSF54675">
    <property type="entry name" value="Nicotinate/Quinolinate PRTase N-terminal domain-like"/>
    <property type="match status" value="1"/>
</dbReference>
<keyword evidence="8 12" id="KW-0328">Glycosyltransferase</keyword>
<dbReference type="InterPro" id="IPR036068">
    <property type="entry name" value="Nicotinate_pribotase-like_C"/>
</dbReference>
<dbReference type="RefSeq" id="XP_013757386.1">
    <property type="nucleotide sequence ID" value="XM_013901932.1"/>
</dbReference>
<comment type="function">
    <text evidence="1 12">Involved in the catabolism of quinolinic acid (QA).</text>
</comment>
<dbReference type="Pfam" id="PF02749">
    <property type="entry name" value="QRPTase_N"/>
    <property type="match status" value="1"/>
</dbReference>
<evidence type="ECO:0000256" key="3">
    <source>
        <dbReference type="ARBA" id="ARBA00009400"/>
    </source>
</evidence>
<evidence type="ECO:0000256" key="4">
    <source>
        <dbReference type="ARBA" id="ARBA00011218"/>
    </source>
</evidence>
<evidence type="ECO:0000313" key="15">
    <source>
        <dbReference type="EMBL" id="KNC49905.1"/>
    </source>
</evidence>
<sequence length="300" mass="31395">MENQPRDYACFLPPRLDALVDAWLDEDIPSTDYGGFVVGSRPAVAHLLVKSAGVLAGVPFADAVLARLGCSAEWAYADGAMFDGEGKVVVAVVTGPTHRVLQAERTVLNVLARCSGIATAARAFADKAAAAGFGGTVAGTRKTTPGFRDVEKYGMLVGGVDTHRTDLSSMVMLKDNHIWATGSITAAVETCRSVAGFSVKIEVETSSYDDAAEAINAGADVIMLDNFEPTELKAVAARLKADFAGSAQKFLLEASGGVRLDTVDGYFCDAIDIISTSSLHQGVGVVDFSLKIQPGAAEQE</sequence>
<dbReference type="PIRSF" id="PIRSF006250">
    <property type="entry name" value="NadC_ModD"/>
    <property type="match status" value="1"/>
</dbReference>
<dbReference type="OrthoDB" id="10067394at2759"/>
<dbReference type="PANTHER" id="PTHR32179:SF3">
    <property type="entry name" value="NICOTINATE-NUCLEOTIDE PYROPHOSPHORYLASE [CARBOXYLATING]"/>
    <property type="match status" value="1"/>
</dbReference>
<evidence type="ECO:0000256" key="8">
    <source>
        <dbReference type="ARBA" id="ARBA00022676"/>
    </source>
</evidence>
<dbReference type="GO" id="GO:0009435">
    <property type="term" value="P:NAD+ biosynthetic process"/>
    <property type="evidence" value="ECO:0007669"/>
    <property type="project" value="UniProtKB-UniPathway"/>
</dbReference>
<dbReference type="InterPro" id="IPR037128">
    <property type="entry name" value="Quinolinate_PRibosylTase_N_sf"/>
</dbReference>
<dbReference type="InterPro" id="IPR013785">
    <property type="entry name" value="Aldolase_TIM"/>
</dbReference>
<evidence type="ECO:0000256" key="1">
    <source>
        <dbReference type="ARBA" id="ARBA00003237"/>
    </source>
</evidence>
<dbReference type="STRING" id="461836.A0A0L0DCE1"/>
<comment type="catalytic activity">
    <reaction evidence="11 12">
        <text>nicotinate beta-D-ribonucleotide + CO2 + diphosphate = quinolinate + 5-phospho-alpha-D-ribose 1-diphosphate + 2 H(+)</text>
        <dbReference type="Rhea" id="RHEA:12733"/>
        <dbReference type="ChEBI" id="CHEBI:15378"/>
        <dbReference type="ChEBI" id="CHEBI:16526"/>
        <dbReference type="ChEBI" id="CHEBI:29959"/>
        <dbReference type="ChEBI" id="CHEBI:33019"/>
        <dbReference type="ChEBI" id="CHEBI:57502"/>
        <dbReference type="ChEBI" id="CHEBI:58017"/>
        <dbReference type="EC" id="2.4.2.19"/>
    </reaction>
</comment>
<gene>
    <name evidence="15" type="ORF">AMSG_06206</name>
</gene>
<dbReference type="OMA" id="DIVMCDN"/>
<evidence type="ECO:0000256" key="10">
    <source>
        <dbReference type="ARBA" id="ARBA00033102"/>
    </source>
</evidence>
<evidence type="ECO:0000313" key="16">
    <source>
        <dbReference type="Proteomes" id="UP000054408"/>
    </source>
</evidence>